<proteinExistence type="predicted"/>
<evidence type="ECO:0000259" key="1">
    <source>
        <dbReference type="PROSITE" id="PS50090"/>
    </source>
</evidence>
<dbReference type="SUPFAM" id="SSF46689">
    <property type="entry name" value="Homeodomain-like"/>
    <property type="match status" value="1"/>
</dbReference>
<dbReference type="InterPro" id="IPR001005">
    <property type="entry name" value="SANT/Myb"/>
</dbReference>
<protein>
    <recommendedName>
        <fullName evidence="1">Myb-like domain-containing protein</fullName>
    </recommendedName>
</protein>
<dbReference type="InterPro" id="IPR009057">
    <property type="entry name" value="Homeodomain-like_sf"/>
</dbReference>
<dbReference type="Proteomes" id="UP000253551">
    <property type="component" value="Unassembled WGS sequence"/>
</dbReference>
<dbReference type="OrthoDB" id="2384577at2759"/>
<keyword evidence="3" id="KW-1185">Reference proteome</keyword>
<dbReference type="Pfam" id="PF13921">
    <property type="entry name" value="Myb_DNA-bind_6"/>
    <property type="match status" value="1"/>
</dbReference>
<organism evidence="2 3">
    <name type="scientific">Rhizopus stolonifer</name>
    <name type="common">Rhizopus nigricans</name>
    <dbReference type="NCBI Taxonomy" id="4846"/>
    <lineage>
        <taxon>Eukaryota</taxon>
        <taxon>Fungi</taxon>
        <taxon>Fungi incertae sedis</taxon>
        <taxon>Mucoromycota</taxon>
        <taxon>Mucoromycotina</taxon>
        <taxon>Mucoromycetes</taxon>
        <taxon>Mucorales</taxon>
        <taxon>Mucorineae</taxon>
        <taxon>Rhizopodaceae</taxon>
        <taxon>Rhizopus</taxon>
    </lineage>
</organism>
<gene>
    <name evidence="2" type="ORF">CU098_013966</name>
</gene>
<evidence type="ECO:0000313" key="2">
    <source>
        <dbReference type="EMBL" id="RCI07185.1"/>
    </source>
</evidence>
<sequence length="179" mass="21056">MNIEEDHMLYEEAIEGLLRLKTFDSQTSLNSSSSSSCSSDWRPEFRLPPVSQILMPQDTVDNYIPFCSLSPKPTRRRGRPRKPEYVESIKKGHSNHTFVNMGYHKPRWNDNERKDLLEAIVKEKNLDDMSTICWERISAEVGRATKACKDQWRRELLPNIRKKFQTRGQESKEIRNNEK</sequence>
<dbReference type="Gene3D" id="1.10.10.60">
    <property type="entry name" value="Homeodomain-like"/>
    <property type="match status" value="1"/>
</dbReference>
<name>A0A367KYC1_RHIST</name>
<feature type="domain" description="Myb-like" evidence="1">
    <location>
        <begin position="100"/>
        <end position="156"/>
    </location>
</feature>
<dbReference type="AlphaFoldDB" id="A0A367KYC1"/>
<reference evidence="2 3" key="1">
    <citation type="journal article" date="2018" name="G3 (Bethesda)">
        <title>Phylogenetic and Phylogenomic Definition of Rhizopus Species.</title>
        <authorList>
            <person name="Gryganskyi A.P."/>
            <person name="Golan J."/>
            <person name="Dolatabadi S."/>
            <person name="Mondo S."/>
            <person name="Robb S."/>
            <person name="Idnurm A."/>
            <person name="Muszewska A."/>
            <person name="Steczkiewicz K."/>
            <person name="Masonjones S."/>
            <person name="Liao H.L."/>
            <person name="Gajdeczka M.T."/>
            <person name="Anike F."/>
            <person name="Vuek A."/>
            <person name="Anishchenko I.M."/>
            <person name="Voigt K."/>
            <person name="de Hoog G.S."/>
            <person name="Smith M.E."/>
            <person name="Heitman J."/>
            <person name="Vilgalys R."/>
            <person name="Stajich J.E."/>
        </authorList>
    </citation>
    <scope>NUCLEOTIDE SEQUENCE [LARGE SCALE GENOMIC DNA]</scope>
    <source>
        <strain evidence="2 3">LSU 92-RS-03</strain>
    </source>
</reference>
<dbReference type="EMBL" id="PJQM01000020">
    <property type="protein sequence ID" value="RCI07185.1"/>
    <property type="molecule type" value="Genomic_DNA"/>
</dbReference>
<comment type="caution">
    <text evidence="2">The sequence shown here is derived from an EMBL/GenBank/DDBJ whole genome shotgun (WGS) entry which is preliminary data.</text>
</comment>
<accession>A0A367KYC1</accession>
<evidence type="ECO:0000313" key="3">
    <source>
        <dbReference type="Proteomes" id="UP000253551"/>
    </source>
</evidence>
<dbReference type="PROSITE" id="PS50090">
    <property type="entry name" value="MYB_LIKE"/>
    <property type="match status" value="1"/>
</dbReference>